<keyword evidence="5 6" id="KW-0456">Lyase</keyword>
<dbReference type="UniPathway" id="UPA00109">
    <property type="reaction ID" value="UER00183"/>
</dbReference>
<dbReference type="Gene3D" id="3.20.20.70">
    <property type="entry name" value="Aldolase class I"/>
    <property type="match status" value="1"/>
</dbReference>
<comment type="catalytic activity">
    <reaction evidence="1 6">
        <text>beta-D-fructose 1,6-bisphosphate = D-glyceraldehyde 3-phosphate + dihydroxyacetone phosphate</text>
        <dbReference type="Rhea" id="RHEA:14729"/>
        <dbReference type="ChEBI" id="CHEBI:32966"/>
        <dbReference type="ChEBI" id="CHEBI:57642"/>
        <dbReference type="ChEBI" id="CHEBI:59776"/>
        <dbReference type="EC" id="4.1.2.13"/>
    </reaction>
</comment>
<evidence type="ECO:0000256" key="5">
    <source>
        <dbReference type="ARBA" id="ARBA00023239"/>
    </source>
</evidence>
<name>A0A3E0VB69_9MICO</name>
<evidence type="ECO:0000256" key="3">
    <source>
        <dbReference type="ARBA" id="ARBA00010387"/>
    </source>
</evidence>
<dbReference type="GO" id="GO:0004332">
    <property type="term" value="F:fructose-bisphosphate aldolase activity"/>
    <property type="evidence" value="ECO:0007669"/>
    <property type="project" value="UniProtKB-EC"/>
</dbReference>
<reference evidence="7 8" key="1">
    <citation type="submission" date="2017-04" db="EMBL/GenBank/DDBJ databases">
        <title>Comparative genome analysis of Subtercola boreus.</title>
        <authorList>
            <person name="Cho Y.-J."/>
            <person name="Cho A."/>
            <person name="Kim O.-S."/>
            <person name="Lee J.-I."/>
        </authorList>
    </citation>
    <scope>NUCLEOTIDE SEQUENCE [LARGE SCALE GENOMIC DNA]</scope>
    <source>
        <strain evidence="7 8">P27444</strain>
    </source>
</reference>
<dbReference type="EMBL" id="NBXA01000053">
    <property type="protein sequence ID" value="RFA06738.1"/>
    <property type="molecule type" value="Genomic_DNA"/>
</dbReference>
<dbReference type="InterPro" id="IPR000741">
    <property type="entry name" value="FBA_I"/>
</dbReference>
<comment type="caution">
    <text evidence="7">The sequence shown here is derived from an EMBL/GenBank/DDBJ whole genome shotgun (WGS) entry which is preliminary data.</text>
</comment>
<dbReference type="NCBIfam" id="NF033379">
    <property type="entry name" value="FrucBisAld_I"/>
    <property type="match status" value="1"/>
</dbReference>
<dbReference type="OrthoDB" id="9813469at2"/>
<comment type="similarity">
    <text evidence="3 6">Belongs to the class I fructose-bisphosphate aldolase family.</text>
</comment>
<accession>A0A3E0VB69</accession>
<gene>
    <name evidence="7" type="ORF">B7R21_18860</name>
</gene>
<keyword evidence="4 6" id="KW-0324">Glycolysis</keyword>
<dbReference type="PROSITE" id="PS00158">
    <property type="entry name" value="ALDOLASE_CLASS_I"/>
    <property type="match status" value="1"/>
</dbReference>
<evidence type="ECO:0000256" key="6">
    <source>
        <dbReference type="RuleBase" id="RU003994"/>
    </source>
</evidence>
<dbReference type="Pfam" id="PF00274">
    <property type="entry name" value="Glycolytic"/>
    <property type="match status" value="1"/>
</dbReference>
<comment type="pathway">
    <text evidence="2">Carbohydrate degradation; glycolysis; D-glyceraldehyde 3-phosphate and glycerone phosphate from D-glucose: step 4/4.</text>
</comment>
<dbReference type="AlphaFoldDB" id="A0A3E0VB69"/>
<proteinExistence type="inferred from homology"/>
<dbReference type="PANTHER" id="PTHR11627">
    <property type="entry name" value="FRUCTOSE-BISPHOSPHATE ALDOLASE"/>
    <property type="match status" value="1"/>
</dbReference>
<sequence>MAQNLVAGAKGLLAIDESIGTCNRRFGRFGIPQTSEMRRSWRETLITTPGLSEFISGAILFDETIEQKASNGTRFLEILAGVGIAAGIKVDTGTVPLAGHPDEKITEGLDGLRQRLERYSMLGASFAKWRAVFAIDHGTPSAASVAANSNALARYAALCQEAGMVPVVEPEVLMRGTHSIQECEEATETVLRSVFVALQLHGVQLEGMILKPNMVVPGADSPNQVAAELVAQATVRCLRRVVPAAVPGVLFLSGGQPGPIATARLNAMNSTGPDRPGPQPWALGFSFGRAIQQPALAIWGGASSERGDAQLSVLHRARCNTAARQGLYEPAMENHQTPAIHPYSAAERTALLA</sequence>
<evidence type="ECO:0000256" key="4">
    <source>
        <dbReference type="ARBA" id="ARBA00023152"/>
    </source>
</evidence>
<dbReference type="GO" id="GO:0006096">
    <property type="term" value="P:glycolytic process"/>
    <property type="evidence" value="ECO:0007669"/>
    <property type="project" value="UniProtKB-UniPathway"/>
</dbReference>
<dbReference type="FunFam" id="3.20.20.70:FF:000140">
    <property type="entry name" value="Fructose-bisphosphate aldolase"/>
    <property type="match status" value="1"/>
</dbReference>
<protein>
    <recommendedName>
        <fullName evidence="6">Fructose-bisphosphate aldolase</fullName>
        <ecNumber evidence="6">4.1.2.13</ecNumber>
    </recommendedName>
</protein>
<dbReference type="InterPro" id="IPR029768">
    <property type="entry name" value="Aldolase_I_AS"/>
</dbReference>
<dbReference type="EC" id="4.1.2.13" evidence="6"/>
<evidence type="ECO:0000256" key="1">
    <source>
        <dbReference type="ARBA" id="ARBA00000441"/>
    </source>
</evidence>
<evidence type="ECO:0000313" key="8">
    <source>
        <dbReference type="Proteomes" id="UP000256709"/>
    </source>
</evidence>
<dbReference type="SUPFAM" id="SSF51569">
    <property type="entry name" value="Aldolase"/>
    <property type="match status" value="1"/>
</dbReference>
<dbReference type="InterPro" id="IPR013785">
    <property type="entry name" value="Aldolase_TIM"/>
</dbReference>
<dbReference type="Proteomes" id="UP000256709">
    <property type="component" value="Unassembled WGS sequence"/>
</dbReference>
<organism evidence="7 8">
    <name type="scientific">Subtercola boreus</name>
    <dbReference type="NCBI Taxonomy" id="120213"/>
    <lineage>
        <taxon>Bacteria</taxon>
        <taxon>Bacillati</taxon>
        <taxon>Actinomycetota</taxon>
        <taxon>Actinomycetes</taxon>
        <taxon>Micrococcales</taxon>
        <taxon>Microbacteriaceae</taxon>
        <taxon>Subtercola</taxon>
    </lineage>
</organism>
<evidence type="ECO:0000256" key="2">
    <source>
        <dbReference type="ARBA" id="ARBA00004714"/>
    </source>
</evidence>
<evidence type="ECO:0000313" key="7">
    <source>
        <dbReference type="EMBL" id="RFA06738.1"/>
    </source>
</evidence>